<dbReference type="EMBL" id="GG666636">
    <property type="protein sequence ID" value="EEN47059.1"/>
    <property type="molecule type" value="Genomic_DNA"/>
</dbReference>
<feature type="disulfide bond" evidence="6">
    <location>
        <begin position="1036"/>
        <end position="1046"/>
    </location>
</feature>
<dbReference type="FunFam" id="2.10.25.10:FF:000712">
    <property type="entry name" value="Uncharacterized protein"/>
    <property type="match status" value="2"/>
</dbReference>
<evidence type="ECO:0000256" key="6">
    <source>
        <dbReference type="PROSITE-ProRule" id="PRU00076"/>
    </source>
</evidence>
<accession>C3ZKG0</accession>
<dbReference type="SUPFAM" id="SSF56436">
    <property type="entry name" value="C-type lectin-like"/>
    <property type="match status" value="2"/>
</dbReference>
<evidence type="ECO:0000256" key="3">
    <source>
        <dbReference type="ARBA" id="ARBA00022737"/>
    </source>
</evidence>
<dbReference type="FunFam" id="3.10.100.10:FF:000107">
    <property type="entry name" value="Uncharacterized protein"/>
    <property type="match status" value="2"/>
</dbReference>
<dbReference type="FunFam" id="2.10.25.10:FF:000004">
    <property type="entry name" value="Neurogenic locus notch 1"/>
    <property type="match status" value="1"/>
</dbReference>
<dbReference type="InterPro" id="IPR001881">
    <property type="entry name" value="EGF-like_Ca-bd_dom"/>
</dbReference>
<dbReference type="Gene3D" id="2.10.25.10">
    <property type="entry name" value="Laminin"/>
    <property type="match status" value="5"/>
</dbReference>
<dbReference type="eggNOG" id="KOG1217">
    <property type="taxonomic scope" value="Eukaryota"/>
</dbReference>
<evidence type="ECO:0000256" key="4">
    <source>
        <dbReference type="ARBA" id="ARBA00023157"/>
    </source>
</evidence>
<keyword evidence="1 6" id="KW-0245">EGF-like domain</keyword>
<feature type="domain" description="EGF-like" evidence="8">
    <location>
        <begin position="554"/>
        <end position="589"/>
    </location>
</feature>
<dbReference type="SUPFAM" id="SSF57196">
    <property type="entry name" value="EGF/Laminin"/>
    <property type="match status" value="5"/>
</dbReference>
<dbReference type="PANTHER" id="PTHR12916:SF9">
    <property type="entry name" value="NEUROGENIC LOCUS NOTCH HOMOLOG PROTEIN 1-RELATED"/>
    <property type="match status" value="1"/>
</dbReference>
<dbReference type="InParanoid" id="C3ZKG0"/>
<organism>
    <name type="scientific">Branchiostoma floridae</name>
    <name type="common">Florida lancelet</name>
    <name type="synonym">Amphioxus</name>
    <dbReference type="NCBI Taxonomy" id="7739"/>
    <lineage>
        <taxon>Eukaryota</taxon>
        <taxon>Metazoa</taxon>
        <taxon>Chordata</taxon>
        <taxon>Cephalochordata</taxon>
        <taxon>Leptocardii</taxon>
        <taxon>Amphioxiformes</taxon>
        <taxon>Branchiostomatidae</taxon>
        <taxon>Branchiostoma</taxon>
    </lineage>
</organism>
<dbReference type="PANTHER" id="PTHR12916">
    <property type="entry name" value="CYTOCHROME C OXIDASE POLYPEPTIDE VIC-2"/>
    <property type="match status" value="1"/>
</dbReference>
<evidence type="ECO:0000256" key="1">
    <source>
        <dbReference type="ARBA" id="ARBA00022536"/>
    </source>
</evidence>
<dbReference type="Gene3D" id="3.10.100.10">
    <property type="entry name" value="Mannose-Binding Protein A, subunit A"/>
    <property type="match status" value="2"/>
</dbReference>
<feature type="disulfide bond" evidence="6">
    <location>
        <begin position="579"/>
        <end position="588"/>
    </location>
</feature>
<dbReference type="FunFam" id="2.10.25.10:FF:000279">
    <property type="entry name" value="Neurogenic locus notch 1"/>
    <property type="match status" value="2"/>
</dbReference>
<gene>
    <name evidence="10" type="ORF">BRAFLDRAFT_69398</name>
</gene>
<dbReference type="CDD" id="cd00054">
    <property type="entry name" value="EGF_CA"/>
    <property type="match status" value="5"/>
</dbReference>
<feature type="domain" description="EGF-like" evidence="8">
    <location>
        <begin position="763"/>
        <end position="799"/>
    </location>
</feature>
<feature type="domain" description="C-type lectin" evidence="9">
    <location>
        <begin position="607"/>
        <end position="721"/>
    </location>
</feature>
<evidence type="ECO:0000259" key="9">
    <source>
        <dbReference type="PROSITE" id="PS50041"/>
    </source>
</evidence>
<dbReference type="PRINTS" id="PR00010">
    <property type="entry name" value="EGFBLOOD"/>
</dbReference>
<dbReference type="InterPro" id="IPR000152">
    <property type="entry name" value="EGF-type_Asp/Asn_hydroxyl_site"/>
</dbReference>
<dbReference type="SMART" id="SM00034">
    <property type="entry name" value="CLECT"/>
    <property type="match status" value="2"/>
</dbReference>
<evidence type="ECO:0000259" key="8">
    <source>
        <dbReference type="PROSITE" id="PS50026"/>
    </source>
</evidence>
<dbReference type="SMART" id="SM00179">
    <property type="entry name" value="EGF_CA"/>
    <property type="match status" value="3"/>
</dbReference>
<feature type="domain" description="EGF-like" evidence="8">
    <location>
        <begin position="723"/>
        <end position="761"/>
    </location>
</feature>
<keyword evidence="2 7" id="KW-0732">Signal</keyword>
<dbReference type="PROSITE" id="PS50026">
    <property type="entry name" value="EGF_3"/>
    <property type="match status" value="5"/>
</dbReference>
<feature type="disulfide bond" evidence="6">
    <location>
        <begin position="1057"/>
        <end position="1066"/>
    </location>
</feature>
<dbReference type="Pfam" id="PF00008">
    <property type="entry name" value="EGF"/>
    <property type="match status" value="1"/>
</dbReference>
<protein>
    <submittedName>
        <fullName evidence="10">Uncharacterized protein</fullName>
    </submittedName>
</protein>
<dbReference type="InterPro" id="IPR000742">
    <property type="entry name" value="EGF"/>
</dbReference>
<dbReference type="PROSITE" id="PS01187">
    <property type="entry name" value="EGF_CA"/>
    <property type="match status" value="3"/>
</dbReference>
<evidence type="ECO:0000256" key="7">
    <source>
        <dbReference type="SAM" id="SignalP"/>
    </source>
</evidence>
<feature type="disulfide bond" evidence="6">
    <location>
        <begin position="1215"/>
        <end position="1224"/>
    </location>
</feature>
<dbReference type="PROSITE" id="PS50041">
    <property type="entry name" value="C_TYPE_LECTIN_2"/>
    <property type="match status" value="2"/>
</dbReference>
<comment type="caution">
    <text evidence="6">Lacks conserved residue(s) required for the propagation of feature annotation.</text>
</comment>
<feature type="disulfide bond" evidence="6">
    <location>
        <begin position="732"/>
        <end position="749"/>
    </location>
</feature>
<keyword evidence="4 6" id="KW-1015">Disulfide bond</keyword>
<evidence type="ECO:0000256" key="5">
    <source>
        <dbReference type="ARBA" id="ARBA00023180"/>
    </source>
</evidence>
<dbReference type="InterPro" id="IPR016186">
    <property type="entry name" value="C-type_lectin-like/link_sf"/>
</dbReference>
<dbReference type="PROSITE" id="PS01186">
    <property type="entry name" value="EGF_2"/>
    <property type="match status" value="5"/>
</dbReference>
<feature type="signal peptide" evidence="7">
    <location>
        <begin position="1"/>
        <end position="20"/>
    </location>
</feature>
<evidence type="ECO:0000313" key="10">
    <source>
        <dbReference type="EMBL" id="EEN47059.1"/>
    </source>
</evidence>
<feature type="disulfide bond" evidence="6">
    <location>
        <begin position="751"/>
        <end position="760"/>
    </location>
</feature>
<dbReference type="PROSITE" id="PS00022">
    <property type="entry name" value="EGF_1"/>
    <property type="match status" value="5"/>
</dbReference>
<sequence>MWKVLLFIVAVITWSDPAQGQREYLTTVNDRLFFKIRVSGPMTNANVKATCEAEGMRYPCYLSGTAGCINVTNGTTYWTEDCITYGDTGVSCYTHEVLSANLCGDTNYNYCQSLDDTFVYIPGGQSDDSAWGLDYDNHTWGLRGANYNNMYALCAAEKVYLTTLGGLEFVKVPAVGAMTNPNVKATCEAAHMWHPCGCSGSLDFCHQCDRDSYVPCIVFLENGGSGCLSTLLSISKSLCGYMEAWNCQPLENTFVYFPDGTGNGAMAIDNVQVGQVLHGANYNNMYALCAADNVYLTTVGGWDFFKVPAVGAMTNQNVMATCEAAGMRYPCFWTGTGSCTSSTYWGGGCIRVDDGGGHFCHTFMALSHSLCGNMQAWRCQPLDNTFVYYPNWIGNNALGLDYDSGQSALYGSGYYNMYALCAGQKVYLTTVDGWNFYKIRTVGSMINYKVKATCEAAGMRYPCYFSGGDGCTSYWTSGCIRYDHGGGSCYSTNQVLSANMCGSTNPPQCQSLDDTFVYMPGIWSDDSAWGVDYETQSHGLPGANYNNKYALCADVDDCSSSPCAHGTCKDGYTNYTCSCENGWEGMNCDQDVYMQSGFSRFEILGPLAGECYEFSAVAVSHREATEACSTNGGRLVDVKDDKLQRFLAEKIEATNGVSNWLAMRSAPLPVYYSDGSSSSGSLQWSAEEPSSPMDLCVLLDSSDNFRAKTVFCSEQHNYICESAAKPCEPNVCQNGGNCTSCFNGSSTFCDCPDGFEGRTCEINIDECASNPCQNGGTCDDGINSYICRCLNGFLGVNCETGFTKLVFPRPMSVRLDLRGSHLLFPLQRLCPLGARVKNELLSTQLCPQLCGSHGIQTQSKLLLAKQAPHTIQSLNSTQHMAKMWTVLLFVSALFAWPDSSKGQHVYLATHDGWSFYKVRTSGPMTNANVKAACEAAGMSYPCHSSGMAGCTGYWTSDCIRYDIVASCYTLSVLSGNMCGILDAVGSCQPLDDTFVYIPGWRSDNSAYGVDYETHTWELHGANYHNMYALCADINECETSPCVHGNCSDDVGGYTCTCENGWEGANCDQGPFAGECYEFSTVALTHREATEACNTNGGRLVDVKDGKQQRFLADNIAATSGVSNWLAMTSAQTPIFYSDGSPCSGSLQWVGGEPSSPLDLCVVLDSSNNYQAKNVFCTEQHNYICQSAGKPCEPNVCQNGGNCTSCFNGSSTFCDCPDGFEGRTCEITPDWCNSGPCPSGWTCVDIIFHFSCIDPDPANRMVSYQCSSDSCPDGMYCTEEGAASFSCKPE</sequence>
<name>C3ZKG0_BRAFL</name>
<feature type="disulfide bond" evidence="6">
    <location>
        <begin position="558"/>
        <end position="568"/>
    </location>
</feature>
<keyword evidence="3" id="KW-0677">Repeat</keyword>
<dbReference type="InterPro" id="IPR016187">
    <property type="entry name" value="CTDL_fold"/>
</dbReference>
<feature type="chain" id="PRO_5002934946" evidence="7">
    <location>
        <begin position="21"/>
        <end position="1289"/>
    </location>
</feature>
<feature type="domain" description="EGF-like" evidence="8">
    <location>
        <begin position="1187"/>
        <end position="1225"/>
    </location>
</feature>
<dbReference type="CDD" id="cd00037">
    <property type="entry name" value="CLECT"/>
    <property type="match status" value="2"/>
</dbReference>
<dbReference type="InterPro" id="IPR001304">
    <property type="entry name" value="C-type_lectin-like"/>
</dbReference>
<proteinExistence type="predicted"/>
<feature type="disulfide bond" evidence="6">
    <location>
        <begin position="1196"/>
        <end position="1213"/>
    </location>
</feature>
<evidence type="ECO:0000256" key="2">
    <source>
        <dbReference type="ARBA" id="ARBA00022729"/>
    </source>
</evidence>
<feature type="domain" description="EGF-like" evidence="8">
    <location>
        <begin position="1032"/>
        <end position="1067"/>
    </location>
</feature>
<dbReference type="PROSITE" id="PS00010">
    <property type="entry name" value="ASX_HYDROXYL"/>
    <property type="match status" value="3"/>
</dbReference>
<dbReference type="Pfam" id="PF00059">
    <property type="entry name" value="Lectin_C"/>
    <property type="match status" value="2"/>
</dbReference>
<dbReference type="InterPro" id="IPR018097">
    <property type="entry name" value="EGF_Ca-bd_CS"/>
</dbReference>
<dbReference type="GO" id="GO:0005509">
    <property type="term" value="F:calcium ion binding"/>
    <property type="evidence" value="ECO:0007669"/>
    <property type="project" value="InterPro"/>
</dbReference>
<feature type="domain" description="C-type lectin" evidence="9">
    <location>
        <begin position="1071"/>
        <end position="1185"/>
    </location>
</feature>
<dbReference type="SMART" id="SM00181">
    <property type="entry name" value="EGF"/>
    <property type="match status" value="6"/>
</dbReference>
<reference evidence="10" key="1">
    <citation type="journal article" date="2008" name="Nature">
        <title>The amphioxus genome and the evolution of the chordate karyotype.</title>
        <authorList>
            <consortium name="US DOE Joint Genome Institute (JGI-PGF)"/>
            <person name="Putnam N.H."/>
            <person name="Butts T."/>
            <person name="Ferrier D.E.K."/>
            <person name="Furlong R.F."/>
            <person name="Hellsten U."/>
            <person name="Kawashima T."/>
            <person name="Robinson-Rechavi M."/>
            <person name="Shoguchi E."/>
            <person name="Terry A."/>
            <person name="Yu J.-K."/>
            <person name="Benito-Gutierrez E.L."/>
            <person name="Dubchak I."/>
            <person name="Garcia-Fernandez J."/>
            <person name="Gibson-Brown J.J."/>
            <person name="Grigoriev I.V."/>
            <person name="Horton A.C."/>
            <person name="de Jong P.J."/>
            <person name="Jurka J."/>
            <person name="Kapitonov V.V."/>
            <person name="Kohara Y."/>
            <person name="Kuroki Y."/>
            <person name="Lindquist E."/>
            <person name="Lucas S."/>
            <person name="Osoegawa K."/>
            <person name="Pennacchio L.A."/>
            <person name="Salamov A.A."/>
            <person name="Satou Y."/>
            <person name="Sauka-Spengler T."/>
            <person name="Schmutz J."/>
            <person name="Shin-I T."/>
            <person name="Toyoda A."/>
            <person name="Bronner-Fraser M."/>
            <person name="Fujiyama A."/>
            <person name="Holland L.Z."/>
            <person name="Holland P.W.H."/>
            <person name="Satoh N."/>
            <person name="Rokhsar D.S."/>
        </authorList>
    </citation>
    <scope>NUCLEOTIDE SEQUENCE [LARGE SCALE GENOMIC DNA]</scope>
    <source>
        <strain evidence="10">S238N-H82</strain>
        <tissue evidence="10">Testes</tissue>
    </source>
</reference>
<keyword evidence="5" id="KW-0325">Glycoprotein</keyword>
<feature type="disulfide bond" evidence="6">
    <location>
        <begin position="789"/>
        <end position="798"/>
    </location>
</feature>